<name>A0ABW1V8S2_9BACL</name>
<gene>
    <name evidence="2" type="ORF">ACFP56_20820</name>
</gene>
<keyword evidence="3" id="KW-1185">Reference proteome</keyword>
<accession>A0ABW1V8S2</accession>
<comment type="caution">
    <text evidence="2">The sequence shown here is derived from an EMBL/GenBank/DDBJ whole genome shotgun (WGS) entry which is preliminary data.</text>
</comment>
<feature type="region of interest" description="Disordered" evidence="1">
    <location>
        <begin position="138"/>
        <end position="167"/>
    </location>
</feature>
<dbReference type="EMBL" id="JBHSTE010000010">
    <property type="protein sequence ID" value="MFC6335082.1"/>
    <property type="molecule type" value="Genomic_DNA"/>
</dbReference>
<reference evidence="3" key="1">
    <citation type="journal article" date="2019" name="Int. J. Syst. Evol. Microbiol.">
        <title>The Global Catalogue of Microorganisms (GCM) 10K type strain sequencing project: providing services to taxonomists for standard genome sequencing and annotation.</title>
        <authorList>
            <consortium name="The Broad Institute Genomics Platform"/>
            <consortium name="The Broad Institute Genome Sequencing Center for Infectious Disease"/>
            <person name="Wu L."/>
            <person name="Ma J."/>
        </authorList>
    </citation>
    <scope>NUCLEOTIDE SEQUENCE [LARGE SCALE GENOMIC DNA]</scope>
    <source>
        <strain evidence="3">PCU 280</strain>
    </source>
</reference>
<evidence type="ECO:0008006" key="4">
    <source>
        <dbReference type="Google" id="ProtNLM"/>
    </source>
</evidence>
<evidence type="ECO:0000313" key="2">
    <source>
        <dbReference type="EMBL" id="MFC6335082.1"/>
    </source>
</evidence>
<dbReference type="RefSeq" id="WP_379238266.1">
    <property type="nucleotide sequence ID" value="NZ_JBHSTE010000010.1"/>
</dbReference>
<evidence type="ECO:0000256" key="1">
    <source>
        <dbReference type="SAM" id="MobiDB-lite"/>
    </source>
</evidence>
<sequence>MEEQEIEKEEPIYKQIWNSLKEIGNDAIAASNDRWDRQFDSVYDFVNYWSGGLTGAVWEGAQERTNKWDDSVYDFSNYLLIGVPGMIKGMGDSIDGALFPEEAWSKEHVSDMLGTVSIVGGGVAANIGKKTILNPVKPDLTPPKVPKVDPIPDQKTKTEGTGKNAVPEINPKYATAIDNKVTLKDQVELPSWLKETFTEGQYRTVVTNENIIVYRTFGGKAGENGAFATTVPAANRISSKIDSALLPEWKNSRQYEAVIEIPKGTELNIGKVEQQMTQTGTILQGGGDQILLPQNWPKEWIKEMREVPSR</sequence>
<proteinExistence type="predicted"/>
<protein>
    <recommendedName>
        <fullName evidence="4">Pre-toxin TG domain-containing protein</fullName>
    </recommendedName>
</protein>
<evidence type="ECO:0000313" key="3">
    <source>
        <dbReference type="Proteomes" id="UP001596233"/>
    </source>
</evidence>
<organism evidence="2 3">
    <name type="scientific">Paenibacillus septentrionalis</name>
    <dbReference type="NCBI Taxonomy" id="429342"/>
    <lineage>
        <taxon>Bacteria</taxon>
        <taxon>Bacillati</taxon>
        <taxon>Bacillota</taxon>
        <taxon>Bacilli</taxon>
        <taxon>Bacillales</taxon>
        <taxon>Paenibacillaceae</taxon>
        <taxon>Paenibacillus</taxon>
    </lineage>
</organism>
<feature type="compositionally biased region" description="Basic and acidic residues" evidence="1">
    <location>
        <begin position="146"/>
        <end position="160"/>
    </location>
</feature>
<dbReference type="Proteomes" id="UP001596233">
    <property type="component" value="Unassembled WGS sequence"/>
</dbReference>